<evidence type="ECO:0000313" key="1">
    <source>
        <dbReference type="EMBL" id="KAI4302188.1"/>
    </source>
</evidence>
<gene>
    <name evidence="1" type="ORF">MLD38_037969</name>
</gene>
<proteinExistence type="predicted"/>
<comment type="caution">
    <text evidence="1">The sequence shown here is derived from an EMBL/GenBank/DDBJ whole genome shotgun (WGS) entry which is preliminary data.</text>
</comment>
<evidence type="ECO:0000313" key="2">
    <source>
        <dbReference type="Proteomes" id="UP001057402"/>
    </source>
</evidence>
<organism evidence="1 2">
    <name type="scientific">Melastoma candidum</name>
    <dbReference type="NCBI Taxonomy" id="119954"/>
    <lineage>
        <taxon>Eukaryota</taxon>
        <taxon>Viridiplantae</taxon>
        <taxon>Streptophyta</taxon>
        <taxon>Embryophyta</taxon>
        <taxon>Tracheophyta</taxon>
        <taxon>Spermatophyta</taxon>
        <taxon>Magnoliopsida</taxon>
        <taxon>eudicotyledons</taxon>
        <taxon>Gunneridae</taxon>
        <taxon>Pentapetalae</taxon>
        <taxon>rosids</taxon>
        <taxon>malvids</taxon>
        <taxon>Myrtales</taxon>
        <taxon>Melastomataceae</taxon>
        <taxon>Melastomatoideae</taxon>
        <taxon>Melastomateae</taxon>
        <taxon>Melastoma</taxon>
    </lineage>
</organism>
<sequence>MPSSLHSSPSDCLQNVPSFRKQERDGRSFTSSFFGEGREVDSDEEESFPRAAQQPVASSPSTTSSSPPPITVTPASRNPLSDIPSSTTSGLPKVLLQGAQRSNCDDLLVQGSLSSGVPNGSGGTPIFPECSQLQQTYLLRLKISGGGSPPFGEPTSRRPTNGNNEASLPGAQVLRQQSIPNFFKTRIRPSQPRSSGRDESPSPVSPDPAPDSFTQPSQRTTELPPPRLPPAARQYPSNLHSTTANLTATHLFGGFKVSSQIYLLENQQRTSPATGGEVANLPRQRSPPNLTADPSFPDPLEFSAFHNDCCLPGAPSPRRRLAHLQRPKPNNFPPCFPKFPAADLGLPDASNPPILMPIWTELTTMLSGVFSSTMARLSGLRLPL</sequence>
<protein>
    <submittedName>
        <fullName evidence="1">Uncharacterized protein</fullName>
    </submittedName>
</protein>
<dbReference type="EMBL" id="CM042891">
    <property type="protein sequence ID" value="KAI4302188.1"/>
    <property type="molecule type" value="Genomic_DNA"/>
</dbReference>
<name>A0ACB9KZS1_9MYRT</name>
<keyword evidence="2" id="KW-1185">Reference proteome</keyword>
<reference evidence="2" key="1">
    <citation type="journal article" date="2023" name="Front. Plant Sci.">
        <title>Chromosomal-level genome assembly of Melastoma candidum provides insights into trichome evolution.</title>
        <authorList>
            <person name="Zhong Y."/>
            <person name="Wu W."/>
            <person name="Sun C."/>
            <person name="Zou P."/>
            <person name="Liu Y."/>
            <person name="Dai S."/>
            <person name="Zhou R."/>
        </authorList>
    </citation>
    <scope>NUCLEOTIDE SEQUENCE [LARGE SCALE GENOMIC DNA]</scope>
</reference>
<accession>A0ACB9KZS1</accession>
<dbReference type="Proteomes" id="UP001057402">
    <property type="component" value="Chromosome 12"/>
</dbReference>